<organism evidence="2 3">
    <name type="scientific">Providencia rettgeri</name>
    <dbReference type="NCBI Taxonomy" id="587"/>
    <lineage>
        <taxon>Bacteria</taxon>
        <taxon>Pseudomonadati</taxon>
        <taxon>Pseudomonadota</taxon>
        <taxon>Gammaproteobacteria</taxon>
        <taxon>Enterobacterales</taxon>
        <taxon>Morganellaceae</taxon>
        <taxon>Providencia</taxon>
    </lineage>
</organism>
<feature type="compositionally biased region" description="Acidic residues" evidence="1">
    <location>
        <begin position="279"/>
        <end position="289"/>
    </location>
</feature>
<dbReference type="EMBL" id="NOWC01000003">
    <property type="protein sequence ID" value="OZS75944.1"/>
    <property type="molecule type" value="Genomic_DNA"/>
</dbReference>
<gene>
    <name evidence="2" type="ORF">CHI95_04350</name>
</gene>
<name>A0A264VXB2_PRORE</name>
<proteinExistence type="predicted"/>
<evidence type="ECO:0000313" key="3">
    <source>
        <dbReference type="Proteomes" id="UP000216001"/>
    </source>
</evidence>
<protein>
    <submittedName>
        <fullName evidence="2">Uncharacterized protein</fullName>
    </submittedName>
</protein>
<dbReference type="Proteomes" id="UP000216001">
    <property type="component" value="Unassembled WGS sequence"/>
</dbReference>
<feature type="region of interest" description="Disordered" evidence="1">
    <location>
        <begin position="326"/>
        <end position="357"/>
    </location>
</feature>
<feature type="compositionally biased region" description="Basic and acidic residues" evidence="1">
    <location>
        <begin position="328"/>
        <end position="338"/>
    </location>
</feature>
<dbReference type="GeneID" id="92272946"/>
<evidence type="ECO:0000313" key="2">
    <source>
        <dbReference type="EMBL" id="OZS75944.1"/>
    </source>
</evidence>
<comment type="caution">
    <text evidence="2">The sequence shown here is derived from an EMBL/GenBank/DDBJ whole genome shotgun (WGS) entry which is preliminary data.</text>
</comment>
<dbReference type="RefSeq" id="WP_094960856.1">
    <property type="nucleotide sequence ID" value="NZ_JAFJXK010000053.1"/>
</dbReference>
<reference evidence="2 3" key="1">
    <citation type="submission" date="2017-07" db="EMBL/GenBank/DDBJ databases">
        <title>blaIMP-27 on transferable plasmids in Proteus mirabilis and Providencia rettgeri.</title>
        <authorList>
            <person name="Potter R."/>
        </authorList>
    </citation>
    <scope>NUCLEOTIDE SEQUENCE [LARGE SCALE GENOMIC DNA]</scope>
    <source>
        <strain evidence="2 3">PR1</strain>
    </source>
</reference>
<feature type="region of interest" description="Disordered" evidence="1">
    <location>
        <begin position="274"/>
        <end position="293"/>
    </location>
</feature>
<evidence type="ECO:0000256" key="1">
    <source>
        <dbReference type="SAM" id="MobiDB-lite"/>
    </source>
</evidence>
<sequence>MPTSNIGSSCKANINNINHNQQSSGEFVNQLNKIISSGTESLLPKNNIENEINISGDVNKLHARNHQQQIEKITQLLSSSDSHITHEMVEKVLNAGGHGCTLQQEINHRPESALVVLTLFEPQEIPRALLSAATELVKSINTTNLSKEKNVKDILNGQQEKVDTQLANFLLTKGNNDLVMRYQEKYVSPAIKQQLTAYFPDNEIQSHSVDKFLVTEANEQLDSDISKLIMEYNKVPANQYGDKYQQLNNIFRSLEEKIGIIMPLKVKMNLTESVKQENPDNESSSDEVDGLASQLGTDLPGIISNNYKTILSSNYANSPLSANSEYISHQKHESKTDQELNLSNTHESDKPFDDNAPLSQESVVLRAVLNGTEKKPLPDYESLNRGAENDQEVATIEPELFIESSNEGSLAEKKKQILKSIEDQPESSVKLASQSKQPLNITPKLGSHYGSYLIDKKVPEGVKLSNNRELVKEKSTKPAETESFLAIKNASHYRTSYIDGSAKVVLSAEGLMTRNLNEKLDYAKQSQGE</sequence>
<accession>A0A264VXB2</accession>
<dbReference type="AlphaFoldDB" id="A0A264VXB2"/>